<dbReference type="Proteomes" id="UP000030764">
    <property type="component" value="Unassembled WGS sequence"/>
</dbReference>
<gene>
    <name evidence="1" type="ORF">M513_06041</name>
    <name evidence="2" type="ORF">M514_06041</name>
</gene>
<organism evidence="1 3">
    <name type="scientific">Trichuris suis</name>
    <name type="common">pig whipworm</name>
    <dbReference type="NCBI Taxonomy" id="68888"/>
    <lineage>
        <taxon>Eukaryota</taxon>
        <taxon>Metazoa</taxon>
        <taxon>Ecdysozoa</taxon>
        <taxon>Nematoda</taxon>
        <taxon>Enoplea</taxon>
        <taxon>Dorylaimia</taxon>
        <taxon>Trichinellida</taxon>
        <taxon>Trichuridae</taxon>
        <taxon>Trichuris</taxon>
    </lineage>
</organism>
<dbReference type="EMBL" id="KL367486">
    <property type="protein sequence ID" value="KFD70729.1"/>
    <property type="molecule type" value="Genomic_DNA"/>
</dbReference>
<keyword evidence="3" id="KW-1185">Reference proteome</keyword>
<name>A0A085M7D1_9BILA</name>
<dbReference type="AlphaFoldDB" id="A0A085M7D1"/>
<evidence type="ECO:0000313" key="2">
    <source>
        <dbReference type="EMBL" id="KFD70729.1"/>
    </source>
</evidence>
<dbReference type="Proteomes" id="UP000030758">
    <property type="component" value="Unassembled WGS sequence"/>
</dbReference>
<dbReference type="EMBL" id="KL363220">
    <property type="protein sequence ID" value="KFD53127.1"/>
    <property type="molecule type" value="Genomic_DNA"/>
</dbReference>
<evidence type="ECO:0000313" key="1">
    <source>
        <dbReference type="EMBL" id="KFD53127.1"/>
    </source>
</evidence>
<protein>
    <submittedName>
        <fullName evidence="1">Uncharacterized protein</fullName>
    </submittedName>
</protein>
<reference evidence="1 3" key="1">
    <citation type="journal article" date="2014" name="Nat. Genet.">
        <title>Genome and transcriptome of the porcine whipworm Trichuris suis.</title>
        <authorList>
            <person name="Jex A.R."/>
            <person name="Nejsum P."/>
            <person name="Schwarz E.M."/>
            <person name="Hu L."/>
            <person name="Young N.D."/>
            <person name="Hall R.S."/>
            <person name="Korhonen P.K."/>
            <person name="Liao S."/>
            <person name="Thamsborg S."/>
            <person name="Xia J."/>
            <person name="Xu P."/>
            <person name="Wang S."/>
            <person name="Scheerlinck J.P."/>
            <person name="Hofmann A."/>
            <person name="Sternberg P.W."/>
            <person name="Wang J."/>
            <person name="Gasser R.B."/>
        </authorList>
    </citation>
    <scope>NUCLEOTIDE SEQUENCE [LARGE SCALE GENOMIC DNA]</scope>
    <source>
        <strain evidence="2">DCEP-RM93F</strain>
        <strain evidence="1">DCEP-RM93M</strain>
    </source>
</reference>
<proteinExistence type="predicted"/>
<accession>A0A085M7D1</accession>
<evidence type="ECO:0000313" key="3">
    <source>
        <dbReference type="Proteomes" id="UP000030764"/>
    </source>
</evidence>
<sequence length="195" mass="21850">MMKSCGGRIAEAIKRSQGAREMPYILRRRSKGVRKPDTTKALKAKKELLCEPACNEKRDDLIYRKTCCQQVILCTTNSAKRPTGAQTKTMEVGKGSLDPLQVVGMAAAERRKAVGSMGHNGLRWLAPAKCAFGKKKGTKSMAIRRRRRRRFTHIQQHQATDVRQRPLLTNVPPIRPAPTNGYECATLQRQQHLSG</sequence>